<dbReference type="EMBL" id="CP027665">
    <property type="protein sequence ID" value="AVO39575.1"/>
    <property type="molecule type" value="Genomic_DNA"/>
</dbReference>
<evidence type="ECO:0000313" key="3">
    <source>
        <dbReference type="EMBL" id="AVO39575.1"/>
    </source>
</evidence>
<dbReference type="Gene3D" id="3.30.930.10">
    <property type="entry name" value="Bira Bifunctional Protein, Domain 2"/>
    <property type="match status" value="1"/>
</dbReference>
<sequence length="226" mass="23969">MCGEAVTGATDPFDHARARAALGCDGGTVVHNIQADRLRAALVLAPEVPLADAMAMLPVCGIGFQNALGALAPPEVAVHLGWNGAIRVNGALCGGFRIAASTGDPQARPDWLVIGLDLSLIRTTEAPGDTPDVTALYDEGCADVGAVQLLEAWARHTLIWINRWGEDGNAPLHREWMGLLHGVGEPVTRADCSGRFLGTDDRFGMLVRNAETTRLVPLTHLLEPMQ</sequence>
<gene>
    <name evidence="3" type="ORF">C6Y53_00825</name>
</gene>
<dbReference type="KEGG" id="thas:C6Y53_00825"/>
<dbReference type="Pfam" id="PF16917">
    <property type="entry name" value="BPL_LplA_LipB_2"/>
    <property type="match status" value="1"/>
</dbReference>
<reference evidence="4" key="1">
    <citation type="submission" date="2018-03" db="EMBL/GenBank/DDBJ databases">
        <title>Genomic analysis of the strain SH-1 isolated from shrimp intestine.</title>
        <authorList>
            <person name="Kim Y.-S."/>
            <person name="Kim S.-E."/>
            <person name="Kim K.-H."/>
        </authorList>
    </citation>
    <scope>NUCLEOTIDE SEQUENCE [LARGE SCALE GENOMIC DNA]</scope>
    <source>
        <strain evidence="4">SH-1</strain>
    </source>
</reference>
<evidence type="ECO:0000313" key="4">
    <source>
        <dbReference type="Proteomes" id="UP000237655"/>
    </source>
</evidence>
<evidence type="ECO:0000259" key="1">
    <source>
        <dbReference type="Pfam" id="PF14563"/>
    </source>
</evidence>
<feature type="domain" description="BPL/LPL catalytic" evidence="2">
    <location>
        <begin position="1"/>
        <end position="177"/>
    </location>
</feature>
<protein>
    <submittedName>
        <fullName evidence="3">DUF4444 domain-containing protein</fullName>
    </submittedName>
</protein>
<organism evidence="3 4">
    <name type="scientific">Pukyongiella litopenaei</name>
    <dbReference type="NCBI Taxonomy" id="2605946"/>
    <lineage>
        <taxon>Bacteria</taxon>
        <taxon>Pseudomonadati</taxon>
        <taxon>Pseudomonadota</taxon>
        <taxon>Alphaproteobacteria</taxon>
        <taxon>Rhodobacterales</taxon>
        <taxon>Paracoccaceae</taxon>
        <taxon>Pukyongiella</taxon>
    </lineage>
</organism>
<evidence type="ECO:0000259" key="2">
    <source>
        <dbReference type="Pfam" id="PF16917"/>
    </source>
</evidence>
<proteinExistence type="predicted"/>
<name>A0A2S0MUM2_9RHOB</name>
<dbReference type="InterPro" id="IPR028044">
    <property type="entry name" value="DUF4444"/>
</dbReference>
<dbReference type="InterPro" id="IPR004143">
    <property type="entry name" value="BPL_LPL_catalytic"/>
</dbReference>
<keyword evidence="4" id="KW-1185">Reference proteome</keyword>
<dbReference type="Pfam" id="PF14563">
    <property type="entry name" value="DUF4444"/>
    <property type="match status" value="1"/>
</dbReference>
<dbReference type="Proteomes" id="UP000237655">
    <property type="component" value="Chromosome"/>
</dbReference>
<dbReference type="Gene3D" id="2.30.30.100">
    <property type="match status" value="1"/>
</dbReference>
<feature type="domain" description="DUF4444" evidence="1">
    <location>
        <begin position="183"/>
        <end position="223"/>
    </location>
</feature>
<dbReference type="AlphaFoldDB" id="A0A2S0MUM2"/>
<accession>A0A2S0MUM2</accession>
<dbReference type="InterPro" id="IPR045864">
    <property type="entry name" value="aa-tRNA-synth_II/BPL/LPL"/>
</dbReference>
<dbReference type="SUPFAM" id="SSF55681">
    <property type="entry name" value="Class II aaRS and biotin synthetases"/>
    <property type="match status" value="1"/>
</dbReference>
<dbReference type="RefSeq" id="WP_106473879.1">
    <property type="nucleotide sequence ID" value="NZ_CP027665.1"/>
</dbReference>